<reference evidence="2 3" key="1">
    <citation type="submission" date="2020-07" db="EMBL/GenBank/DDBJ databases">
        <title>Sequencing the genomes of 1000 actinobacteria strains.</title>
        <authorList>
            <person name="Klenk H.-P."/>
        </authorList>
    </citation>
    <scope>NUCLEOTIDE SEQUENCE [LARGE SCALE GENOMIC DNA]</scope>
    <source>
        <strain evidence="2 3">DSM 45763</strain>
    </source>
</reference>
<dbReference type="Proteomes" id="UP000576393">
    <property type="component" value="Unassembled WGS sequence"/>
</dbReference>
<protein>
    <recommendedName>
        <fullName evidence="4">EcsC protein family protein</fullName>
    </recommendedName>
</protein>
<proteinExistence type="predicted"/>
<dbReference type="EMBL" id="JACCCO010000003">
    <property type="protein sequence ID" value="NYF43457.1"/>
    <property type="molecule type" value="Genomic_DNA"/>
</dbReference>
<dbReference type="AlphaFoldDB" id="A0A852V0Q4"/>
<keyword evidence="3" id="KW-1185">Reference proteome</keyword>
<dbReference type="RefSeq" id="WP_179826984.1">
    <property type="nucleotide sequence ID" value="NZ_CP192034.1"/>
</dbReference>
<evidence type="ECO:0000313" key="2">
    <source>
        <dbReference type="EMBL" id="NYF43457.1"/>
    </source>
</evidence>
<evidence type="ECO:0008006" key="4">
    <source>
        <dbReference type="Google" id="ProtNLM"/>
    </source>
</evidence>
<organism evidence="2 3">
    <name type="scientific">Streptosporangium sandarakinum</name>
    <dbReference type="NCBI Taxonomy" id="1260955"/>
    <lineage>
        <taxon>Bacteria</taxon>
        <taxon>Bacillati</taxon>
        <taxon>Actinomycetota</taxon>
        <taxon>Actinomycetes</taxon>
        <taxon>Streptosporangiales</taxon>
        <taxon>Streptosporangiaceae</taxon>
        <taxon>Streptosporangium</taxon>
    </lineage>
</organism>
<feature type="region of interest" description="Disordered" evidence="1">
    <location>
        <begin position="1"/>
        <end position="25"/>
    </location>
</feature>
<accession>A0A852V0Q4</accession>
<gene>
    <name evidence="2" type="ORF">HDA43_005684</name>
</gene>
<comment type="caution">
    <text evidence="2">The sequence shown here is derived from an EMBL/GenBank/DDBJ whole genome shotgun (WGS) entry which is preliminary data.</text>
</comment>
<evidence type="ECO:0000313" key="3">
    <source>
        <dbReference type="Proteomes" id="UP000576393"/>
    </source>
</evidence>
<sequence>MTSKSGKTGGSPEDPAIAGKTGAPEREVAEIVGRLTEPGDIEGAERRRLLGRLSAALSAGAKNAKASGEGRGRWLADVFVSVAPRIPIRDLATLSEHHHGLTAEALADDLVRTAGKATMTVGAIGGALAAAEFAAPPLLLSAPAQLVAETLVVAAIEVKLLAELHEVYGVHIPGNGAQRAVAFVNAWSKQRGVDPMAPGSVTLALGAAAKTALRNRLMRTLGRHLTTLGPFLTGAVAGGALNRAATRKLAEVVRADLRSRHELPPAKS</sequence>
<evidence type="ECO:0000256" key="1">
    <source>
        <dbReference type="SAM" id="MobiDB-lite"/>
    </source>
</evidence>
<name>A0A852V0Q4_9ACTN</name>